<accession>A0AB39HM89</accession>
<dbReference type="InterPro" id="IPR021146">
    <property type="entry name" value="Phage_gp6-like_head-tail"/>
</dbReference>
<reference evidence="1" key="1">
    <citation type="submission" date="2024-07" db="EMBL/GenBank/DDBJ databases">
        <title>Halotolerant mesophilic bacterium Ornithinibacillus sp. 4-3, sp. nov., isolated from soil.</title>
        <authorList>
            <person name="Sidarenka A.V."/>
            <person name="Guliayeva D.E."/>
            <person name="Leanovich S.I."/>
            <person name="Hileuskaya K.S."/>
            <person name="Akhremchuk A.E."/>
            <person name="Sikolenko M.A."/>
            <person name="Valentovich L.N."/>
        </authorList>
    </citation>
    <scope>NUCLEOTIDE SEQUENCE</scope>
    <source>
        <strain evidence="1">4-3</strain>
    </source>
</reference>
<name>A0AB39HM89_9BACI</name>
<dbReference type="CDD" id="cd08054">
    <property type="entry name" value="gp6"/>
    <property type="match status" value="1"/>
</dbReference>
<gene>
    <name evidence="1" type="ORF">AB4Y30_11470</name>
</gene>
<evidence type="ECO:0000313" key="1">
    <source>
        <dbReference type="EMBL" id="XDK31645.1"/>
    </source>
</evidence>
<organism evidence="1">
    <name type="scientific">Ornithinibacillus sp. 4-3</name>
    <dbReference type="NCBI Taxonomy" id="3231488"/>
    <lineage>
        <taxon>Bacteria</taxon>
        <taxon>Bacillati</taxon>
        <taxon>Bacillota</taxon>
        <taxon>Bacilli</taxon>
        <taxon>Bacillales</taxon>
        <taxon>Bacillaceae</taxon>
        <taxon>Ornithinibacillus</taxon>
    </lineage>
</organism>
<dbReference type="Gene3D" id="1.10.3230.30">
    <property type="entry name" value="Phage gp6-like head-tail connector protein"/>
    <property type="match status" value="1"/>
</dbReference>
<dbReference type="NCBIfam" id="TIGR01560">
    <property type="entry name" value="put_DNA_pack"/>
    <property type="match status" value="1"/>
</dbReference>
<dbReference type="AlphaFoldDB" id="A0AB39HM89"/>
<dbReference type="EMBL" id="CP162599">
    <property type="protein sequence ID" value="XDK31645.1"/>
    <property type="molecule type" value="Genomic_DNA"/>
</dbReference>
<protein>
    <submittedName>
        <fullName evidence="1">Head-tail connector protein</fullName>
    </submittedName>
</protein>
<dbReference type="Pfam" id="PF05135">
    <property type="entry name" value="Phage_connect_1"/>
    <property type="match status" value="1"/>
</dbReference>
<sequence>MNKANLLTHVKEYLRIDGDHDNDLLGLLIKSAIEYLSNAGVNEQENELYKLAITMLVTHWYEQRHQSIDGRTSRVIEMGLQTIILQLRVGG</sequence>
<proteinExistence type="predicted"/>
<dbReference type="RefSeq" id="WP_368652371.1">
    <property type="nucleotide sequence ID" value="NZ_CP162599.1"/>
</dbReference>
<dbReference type="InterPro" id="IPR006450">
    <property type="entry name" value="Phage_HK97_gp6-like"/>
</dbReference>